<evidence type="ECO:0000256" key="1">
    <source>
        <dbReference type="ARBA" id="ARBA00001947"/>
    </source>
</evidence>
<dbReference type="GO" id="GO:0046872">
    <property type="term" value="F:metal ion binding"/>
    <property type="evidence" value="ECO:0007669"/>
    <property type="project" value="UniProtKB-KW"/>
</dbReference>
<dbReference type="PANTHER" id="PTHR11271:SF48">
    <property type="entry name" value="AMIDOHYDROLASE-RELATED DOMAIN-CONTAINING PROTEIN"/>
    <property type="match status" value="1"/>
</dbReference>
<evidence type="ECO:0000259" key="5">
    <source>
        <dbReference type="Pfam" id="PF01979"/>
    </source>
</evidence>
<dbReference type="Proteomes" id="UP001143486">
    <property type="component" value="Unassembled WGS sequence"/>
</dbReference>
<dbReference type="AlphaFoldDB" id="A0A9W6IL70"/>
<dbReference type="SUPFAM" id="SSF51338">
    <property type="entry name" value="Composite domain of metallo-dependent hydrolases"/>
    <property type="match status" value="1"/>
</dbReference>
<name>A0A9W6IL70_9PROT</name>
<keyword evidence="2" id="KW-0479">Metal-binding</keyword>
<dbReference type="InterPro" id="IPR006680">
    <property type="entry name" value="Amidohydro-rel"/>
</dbReference>
<dbReference type="Pfam" id="PF01979">
    <property type="entry name" value="Amidohydro_1"/>
    <property type="match status" value="1"/>
</dbReference>
<dbReference type="NCBIfam" id="TIGR02022">
    <property type="entry name" value="hutF"/>
    <property type="match status" value="1"/>
</dbReference>
<dbReference type="InterPro" id="IPR032466">
    <property type="entry name" value="Metal_Hydrolase"/>
</dbReference>
<dbReference type="NCBIfam" id="NF006681">
    <property type="entry name" value="PRK09229.1-2"/>
    <property type="match status" value="1"/>
</dbReference>
<evidence type="ECO:0000256" key="3">
    <source>
        <dbReference type="ARBA" id="ARBA00022801"/>
    </source>
</evidence>
<keyword evidence="3" id="KW-0378">Hydrolase</keyword>
<dbReference type="InterPro" id="IPR051607">
    <property type="entry name" value="Metallo-dep_hydrolases"/>
</dbReference>
<dbReference type="Gene3D" id="2.30.40.10">
    <property type="entry name" value="Urease, subunit C, domain 1"/>
    <property type="match status" value="1"/>
</dbReference>
<protein>
    <submittedName>
        <fullName evidence="6">Formimidoylglutamate deiminase</fullName>
    </submittedName>
</protein>
<comment type="caution">
    <text evidence="6">The sequence shown here is derived from an EMBL/GenBank/DDBJ whole genome shotgun (WGS) entry which is preliminary data.</text>
</comment>
<keyword evidence="7" id="KW-1185">Reference proteome</keyword>
<dbReference type="GO" id="GO:0019239">
    <property type="term" value="F:deaminase activity"/>
    <property type="evidence" value="ECO:0007669"/>
    <property type="project" value="TreeGrafter"/>
</dbReference>
<dbReference type="SUPFAM" id="SSF51556">
    <property type="entry name" value="Metallo-dependent hydrolases"/>
    <property type="match status" value="1"/>
</dbReference>
<evidence type="ECO:0000313" key="7">
    <source>
        <dbReference type="Proteomes" id="UP001143486"/>
    </source>
</evidence>
<dbReference type="InterPro" id="IPR011059">
    <property type="entry name" value="Metal-dep_hydrolase_composite"/>
</dbReference>
<feature type="domain" description="Amidohydrolase-related" evidence="5">
    <location>
        <begin position="47"/>
        <end position="425"/>
    </location>
</feature>
<gene>
    <name evidence="6" type="ORF">GCM10017621_06280</name>
</gene>
<dbReference type="EMBL" id="BSFE01000001">
    <property type="protein sequence ID" value="GLK51120.1"/>
    <property type="molecule type" value="Genomic_DNA"/>
</dbReference>
<organism evidence="6 7">
    <name type="scientific">Maricaulis virginensis</name>
    <dbReference type="NCBI Taxonomy" id="144022"/>
    <lineage>
        <taxon>Bacteria</taxon>
        <taxon>Pseudomonadati</taxon>
        <taxon>Pseudomonadota</taxon>
        <taxon>Alphaproteobacteria</taxon>
        <taxon>Maricaulales</taxon>
        <taxon>Maricaulaceae</taxon>
        <taxon>Maricaulis</taxon>
    </lineage>
</organism>
<evidence type="ECO:0000313" key="6">
    <source>
        <dbReference type="EMBL" id="GLK51120.1"/>
    </source>
</evidence>
<reference evidence="6" key="1">
    <citation type="journal article" date="2014" name="Int. J. Syst. Evol. Microbiol.">
        <title>Complete genome sequence of Corynebacterium casei LMG S-19264T (=DSM 44701T), isolated from a smear-ripened cheese.</title>
        <authorList>
            <consortium name="US DOE Joint Genome Institute (JGI-PGF)"/>
            <person name="Walter F."/>
            <person name="Albersmeier A."/>
            <person name="Kalinowski J."/>
            <person name="Ruckert C."/>
        </authorList>
    </citation>
    <scope>NUCLEOTIDE SEQUENCE</scope>
    <source>
        <strain evidence="6">VKM B-1513</strain>
    </source>
</reference>
<sequence length="455" mass="48372">MAEFYCQSALLPDGWADGVTIRVDDAGLIAGIDTDTQPAKEAARLGTVVPGLANLHSHSFQRAMAGLTERRGEGEDSFWSWRQLMYAFNDRLTPDHVEAIAAWVQVEMLESGFTSLGEFHYLHHGPDGTPYDDRAEMAGRVCAAAASTGIALTLLPVYYRYGGFNAAPAGHGQRRFLNDPDSYAALVEAAQAHVAALPHARLGLAPHSLRAAPVKDISAILPLVENAPFHIHIAEQTQEVEDCIAATGRRPVAHLMDHVAVNADWCLVHATHMDAGETTALARSGAVAGLCPLTEANLGDGLFPARDYLEAGGRIGIGSDSHIRIDLAEELRLLEYGVRLTARRRNALAAPGRSTGRTLFEAALAGGARALKQPAAGLAPGQRADFVELDTENPHLTGRSADALLDSWIFCGDKGCVRSVHVGGQAQVTAGRARARESALAAYRTAIADLLHGGG</sequence>
<dbReference type="InterPro" id="IPR010252">
    <property type="entry name" value="HutF"/>
</dbReference>
<accession>A0A9W6IL70</accession>
<comment type="cofactor">
    <cofactor evidence="1">
        <name>Zn(2+)</name>
        <dbReference type="ChEBI" id="CHEBI:29105"/>
    </cofactor>
</comment>
<dbReference type="Gene3D" id="3.20.20.140">
    <property type="entry name" value="Metal-dependent hydrolases"/>
    <property type="match status" value="1"/>
</dbReference>
<reference evidence="6" key="2">
    <citation type="submission" date="2023-01" db="EMBL/GenBank/DDBJ databases">
        <authorList>
            <person name="Sun Q."/>
            <person name="Evtushenko L."/>
        </authorList>
    </citation>
    <scope>NUCLEOTIDE SEQUENCE</scope>
    <source>
        <strain evidence="6">VKM B-1513</strain>
    </source>
</reference>
<dbReference type="PANTHER" id="PTHR11271">
    <property type="entry name" value="GUANINE DEAMINASE"/>
    <property type="match status" value="1"/>
</dbReference>
<keyword evidence="4" id="KW-0862">Zinc</keyword>
<proteinExistence type="predicted"/>
<dbReference type="RefSeq" id="WP_271185512.1">
    <property type="nucleotide sequence ID" value="NZ_BSFE01000001.1"/>
</dbReference>
<evidence type="ECO:0000256" key="2">
    <source>
        <dbReference type="ARBA" id="ARBA00022723"/>
    </source>
</evidence>
<dbReference type="NCBIfam" id="NF006684">
    <property type="entry name" value="PRK09229.1-5"/>
    <property type="match status" value="1"/>
</dbReference>
<dbReference type="GO" id="GO:0005829">
    <property type="term" value="C:cytosol"/>
    <property type="evidence" value="ECO:0007669"/>
    <property type="project" value="TreeGrafter"/>
</dbReference>
<evidence type="ECO:0000256" key="4">
    <source>
        <dbReference type="ARBA" id="ARBA00022833"/>
    </source>
</evidence>